<proteinExistence type="predicted"/>
<reference evidence="5" key="1">
    <citation type="submission" date="2018-05" db="EMBL/GenBank/DDBJ databases">
        <authorList>
            <person name="Lanie J.A."/>
            <person name="Ng W.-L."/>
            <person name="Kazmierczak K.M."/>
            <person name="Andrzejewski T.M."/>
            <person name="Davidsen T.M."/>
            <person name="Wayne K.J."/>
            <person name="Tettelin H."/>
            <person name="Glass J.I."/>
            <person name="Rusch D."/>
            <person name="Podicherti R."/>
            <person name="Tsui H.-C.T."/>
            <person name="Winkler M.E."/>
        </authorList>
    </citation>
    <scope>NUCLEOTIDE SEQUENCE</scope>
</reference>
<dbReference type="Gene3D" id="3.40.50.10310">
    <property type="entry name" value="Creatininase"/>
    <property type="match status" value="1"/>
</dbReference>
<dbReference type="PANTHER" id="PTHR35005">
    <property type="entry name" value="3-DEHYDRO-SCYLLO-INOSOSE HYDROLASE"/>
    <property type="match status" value="1"/>
</dbReference>
<dbReference type="InterPro" id="IPR003785">
    <property type="entry name" value="Creatininase/forma_Hydrolase"/>
</dbReference>
<dbReference type="GO" id="GO:0016811">
    <property type="term" value="F:hydrolase activity, acting on carbon-nitrogen (but not peptide) bonds, in linear amides"/>
    <property type="evidence" value="ECO:0007669"/>
    <property type="project" value="TreeGrafter"/>
</dbReference>
<feature type="non-terminal residue" evidence="5">
    <location>
        <position position="233"/>
    </location>
</feature>
<dbReference type="SUPFAM" id="SSF102215">
    <property type="entry name" value="Creatininase"/>
    <property type="match status" value="1"/>
</dbReference>
<protein>
    <recommendedName>
        <fullName evidence="6">Creatininase</fullName>
    </recommendedName>
</protein>
<dbReference type="GO" id="GO:0046872">
    <property type="term" value="F:metal ion binding"/>
    <property type="evidence" value="ECO:0007669"/>
    <property type="project" value="UniProtKB-KW"/>
</dbReference>
<evidence type="ECO:0000256" key="1">
    <source>
        <dbReference type="ARBA" id="ARBA00001947"/>
    </source>
</evidence>
<evidence type="ECO:0000256" key="3">
    <source>
        <dbReference type="ARBA" id="ARBA00022801"/>
    </source>
</evidence>
<sequence>MITEEVRLWKLTRRHVRERLEQGLIKGAILPTGSTEQHNEHLTMEHDTASAAHVAYQAALQLYPQTVVATPMAVGISEHWMEFPGTLSLRPETFFTVAYDICESLKRHGIEHILICNGHAGNGPLGNQVEEFSQKLGIDIQFASYWAAYSKELVDELMESKDCPAHAAEFETSFAMAAFPENVQWKGVDYEAANLDIKSESYAPRDPVYFQAGRDYATPKKGRVMADIAIDWV</sequence>
<dbReference type="EMBL" id="UINC01140463">
    <property type="protein sequence ID" value="SVD27626.1"/>
    <property type="molecule type" value="Genomic_DNA"/>
</dbReference>
<organism evidence="5">
    <name type="scientific">marine metagenome</name>
    <dbReference type="NCBI Taxonomy" id="408172"/>
    <lineage>
        <taxon>unclassified sequences</taxon>
        <taxon>metagenomes</taxon>
        <taxon>ecological metagenomes</taxon>
    </lineage>
</organism>
<dbReference type="Pfam" id="PF02633">
    <property type="entry name" value="Creatininase"/>
    <property type="match status" value="1"/>
</dbReference>
<evidence type="ECO:0008006" key="6">
    <source>
        <dbReference type="Google" id="ProtNLM"/>
    </source>
</evidence>
<keyword evidence="2" id="KW-0479">Metal-binding</keyword>
<dbReference type="InterPro" id="IPR024087">
    <property type="entry name" value="Creatininase-like_sf"/>
</dbReference>
<dbReference type="AlphaFoldDB" id="A0A382TZY4"/>
<evidence type="ECO:0000256" key="2">
    <source>
        <dbReference type="ARBA" id="ARBA00022723"/>
    </source>
</evidence>
<comment type="cofactor">
    <cofactor evidence="1">
        <name>Zn(2+)</name>
        <dbReference type="ChEBI" id="CHEBI:29105"/>
    </cofactor>
</comment>
<dbReference type="PANTHER" id="PTHR35005:SF1">
    <property type="entry name" value="2-AMINO-5-FORMYLAMINO-6-RIBOSYLAMINOPYRIMIDIN-4(3H)-ONE 5'-MONOPHOSPHATE DEFORMYLASE"/>
    <property type="match status" value="1"/>
</dbReference>
<dbReference type="GO" id="GO:0009231">
    <property type="term" value="P:riboflavin biosynthetic process"/>
    <property type="evidence" value="ECO:0007669"/>
    <property type="project" value="TreeGrafter"/>
</dbReference>
<keyword evidence="4" id="KW-0862">Zinc</keyword>
<gene>
    <name evidence="5" type="ORF">METZ01_LOCUS380480</name>
</gene>
<keyword evidence="3" id="KW-0378">Hydrolase</keyword>
<evidence type="ECO:0000313" key="5">
    <source>
        <dbReference type="EMBL" id="SVD27626.1"/>
    </source>
</evidence>
<accession>A0A382TZY4</accession>
<evidence type="ECO:0000256" key="4">
    <source>
        <dbReference type="ARBA" id="ARBA00022833"/>
    </source>
</evidence>
<name>A0A382TZY4_9ZZZZ</name>